<feature type="compositionally biased region" description="Acidic residues" evidence="2">
    <location>
        <begin position="28"/>
        <end position="54"/>
    </location>
</feature>
<evidence type="ECO:0000256" key="2">
    <source>
        <dbReference type="SAM" id="MobiDB-lite"/>
    </source>
</evidence>
<dbReference type="Gene3D" id="2.120.10.30">
    <property type="entry name" value="TolB, C-terminal domain"/>
    <property type="match status" value="2"/>
</dbReference>
<dbReference type="PANTHER" id="PTHR46388">
    <property type="entry name" value="NHL REPEAT-CONTAINING PROTEIN 2"/>
    <property type="match status" value="1"/>
</dbReference>
<dbReference type="InterPro" id="IPR001258">
    <property type="entry name" value="NHL_repeat"/>
</dbReference>
<gene>
    <name evidence="3" type="ORF">MNBD_NITROSPINAE05-1268</name>
</gene>
<keyword evidence="1" id="KW-0677">Repeat</keyword>
<feature type="compositionally biased region" description="Basic and acidic residues" evidence="2">
    <location>
        <begin position="1"/>
        <end position="27"/>
    </location>
</feature>
<protein>
    <submittedName>
        <fullName evidence="3">Transcriptional regulator</fullName>
    </submittedName>
</protein>
<dbReference type="AlphaFoldDB" id="A0A3B1CFJ5"/>
<organism evidence="3">
    <name type="scientific">hydrothermal vent metagenome</name>
    <dbReference type="NCBI Taxonomy" id="652676"/>
    <lineage>
        <taxon>unclassified sequences</taxon>
        <taxon>metagenomes</taxon>
        <taxon>ecological metagenomes</taxon>
    </lineage>
</organism>
<evidence type="ECO:0000313" key="3">
    <source>
        <dbReference type="EMBL" id="VAX28979.1"/>
    </source>
</evidence>
<dbReference type="InterPro" id="IPR011042">
    <property type="entry name" value="6-blade_b-propeller_TolB-like"/>
</dbReference>
<reference evidence="3" key="1">
    <citation type="submission" date="2018-06" db="EMBL/GenBank/DDBJ databases">
        <authorList>
            <person name="Zhirakovskaya E."/>
        </authorList>
    </citation>
    <scope>NUCLEOTIDE SEQUENCE</scope>
</reference>
<accession>A0A3B1CFJ5</accession>
<dbReference type="PANTHER" id="PTHR46388:SF2">
    <property type="entry name" value="NHL REPEAT-CONTAINING PROTEIN 2"/>
    <property type="match status" value="1"/>
</dbReference>
<dbReference type="Pfam" id="PF01436">
    <property type="entry name" value="NHL"/>
    <property type="match status" value="2"/>
</dbReference>
<dbReference type="CDD" id="cd05819">
    <property type="entry name" value="NHL"/>
    <property type="match status" value="1"/>
</dbReference>
<dbReference type="EMBL" id="UOGG01000072">
    <property type="protein sequence ID" value="VAX28979.1"/>
    <property type="molecule type" value="Genomic_DNA"/>
</dbReference>
<feature type="region of interest" description="Disordered" evidence="2">
    <location>
        <begin position="1"/>
        <end position="54"/>
    </location>
</feature>
<feature type="compositionally biased region" description="Acidic residues" evidence="2">
    <location>
        <begin position="514"/>
        <end position="534"/>
    </location>
</feature>
<sequence length="543" mass="60102">MSEDNRDNEEASKEEVADTEESLKSEAEETALAESDETDEVDELDEFEEDDSDEIDTVEEEVISEVGACMVLGQGDGSMVLANRGADDPGDNTLCEPQYITRYGEYFFVSDRGNHRVLIWEQCPEENGEPSGLVLGQEDFADCLENRGMTTTLDEMTSGLGDEDLDGFTISKAEEDTLSQPSGLAVIDGKLYVVDSGNHRAVRYAGLPTEDGEVPGLVLGQDNLDANDANRDDLVGSGSLFFPMGICSGDDQHVFIADKDNHRVLIWNKIPFGNGWNADLCLGQGGMDDREPNRGEFDNVGADTLSFPTGVFYHTETGKVFVVDQGNHRVLIWNKLPNEFGRAADVVIGQKDFHGRDANAGNGRYRPTDKTLYFPTDVVFGRAGLFISDTENHRVLYWKEAPTENGQPADLVLGQKWFNDCKPNRGGVANGSSFNDPFGLYLEEDPDEDWDDADVELEEGEEEAKPKFKLYVADRGNSRIAVWDELPLPPHVDEDDEEDDVELHQDDPSALIGEDMDEDYWGEDEEEEEGEGEEGPSKEIPSV</sequence>
<proteinExistence type="predicted"/>
<dbReference type="SUPFAM" id="SSF63825">
    <property type="entry name" value="YWTD domain"/>
    <property type="match status" value="1"/>
</dbReference>
<name>A0A3B1CFJ5_9ZZZZ</name>
<evidence type="ECO:0000256" key="1">
    <source>
        <dbReference type="ARBA" id="ARBA00022737"/>
    </source>
</evidence>
<feature type="region of interest" description="Disordered" evidence="2">
    <location>
        <begin position="485"/>
        <end position="543"/>
    </location>
</feature>